<evidence type="ECO:0000256" key="1">
    <source>
        <dbReference type="ARBA" id="ARBA00004141"/>
    </source>
</evidence>
<evidence type="ECO:0000256" key="4">
    <source>
        <dbReference type="ARBA" id="ARBA00023136"/>
    </source>
</evidence>
<gene>
    <name evidence="7" type="ORF">HHT355_0902</name>
</gene>
<protein>
    <recommendedName>
        <fullName evidence="6">O-antigen ligase-related domain-containing protein</fullName>
    </recommendedName>
</protein>
<dbReference type="PANTHER" id="PTHR37422:SF13">
    <property type="entry name" value="LIPOPOLYSACCHARIDE BIOSYNTHESIS PROTEIN PA4999-RELATED"/>
    <property type="match status" value="1"/>
</dbReference>
<accession>A0A0H5SGF2</accession>
<dbReference type="InterPro" id="IPR007016">
    <property type="entry name" value="O-antigen_ligase-rel_domated"/>
</dbReference>
<dbReference type="PANTHER" id="PTHR37422">
    <property type="entry name" value="TEICHURONIC ACID BIOSYNTHESIS PROTEIN TUAE"/>
    <property type="match status" value="1"/>
</dbReference>
<keyword evidence="2 5" id="KW-0812">Transmembrane</keyword>
<proteinExistence type="predicted"/>
<feature type="transmembrane region" description="Helical" evidence="5">
    <location>
        <begin position="168"/>
        <end position="186"/>
    </location>
</feature>
<keyword evidence="4 5" id="KW-0472">Membrane</keyword>
<feature type="transmembrane region" description="Helical" evidence="5">
    <location>
        <begin position="37"/>
        <end position="53"/>
    </location>
</feature>
<sequence length="437" mass="50318">MIKTNKKFMHYIFPVYWVLLLLWQTFRPVENRSMADIGVKALLLGSLLTFVILKSYYKKLNLAGLLLLVLYVLFQFLSHWNNYDIFKLSYLIDIVFSFSIIFTFMILNNDYVITKDEMILFSKIIVGIVFALCIYADVFRFEGIIAALKTSSGYLNAVKSILASNHEFGLYLSFGIVSCVFLIFNSHNSLKNYLLYGFLIILFTFNLILTFSRTSLASLVIAALIAIHTMKKHRFAFLCMALLLLAVILLNNDLREYFLKIVLRVQHDGNRFNLIKGGLKYYAQGSIKDILIGVGPTGSQLYVREISGGRNFHNGYITVLVTGGLAMMTFFIYIAVCNINNGIKTLRYDRCSGAYMLASNAIMLLYMWGQTPIIFSPDLVSSMLTFYCIIVPRYFYNFYRNQITEEKRLKTAGTRVSKIKSNLLWNKNQYLIKDNFR</sequence>
<dbReference type="Pfam" id="PF04932">
    <property type="entry name" value="Wzy_C"/>
    <property type="match status" value="1"/>
</dbReference>
<feature type="transmembrane region" description="Helical" evidence="5">
    <location>
        <begin position="90"/>
        <end position="108"/>
    </location>
</feature>
<evidence type="ECO:0000256" key="3">
    <source>
        <dbReference type="ARBA" id="ARBA00022989"/>
    </source>
</evidence>
<dbReference type="AlphaFoldDB" id="A0A0H5SGF2"/>
<feature type="transmembrane region" description="Helical" evidence="5">
    <location>
        <begin position="60"/>
        <end position="78"/>
    </location>
</feature>
<feature type="transmembrane region" description="Helical" evidence="5">
    <location>
        <begin position="120"/>
        <end position="148"/>
    </location>
</feature>
<feature type="domain" description="O-antigen ligase-related" evidence="6">
    <location>
        <begin position="199"/>
        <end position="331"/>
    </location>
</feature>
<dbReference type="EMBL" id="CVTD020000010">
    <property type="protein sequence ID" value="CRZ34105.1"/>
    <property type="molecule type" value="Genomic_DNA"/>
</dbReference>
<dbReference type="RefSeq" id="WP_103202219.1">
    <property type="nucleotide sequence ID" value="NZ_CVTD020000010.1"/>
</dbReference>
<feature type="transmembrane region" description="Helical" evidence="5">
    <location>
        <begin position="193"/>
        <end position="209"/>
    </location>
</feature>
<dbReference type="InterPro" id="IPR051533">
    <property type="entry name" value="WaaL-like"/>
</dbReference>
<evidence type="ECO:0000313" key="8">
    <source>
        <dbReference type="Proteomes" id="UP000236497"/>
    </source>
</evidence>
<feature type="transmembrane region" description="Helical" evidence="5">
    <location>
        <begin position="316"/>
        <end position="339"/>
    </location>
</feature>
<dbReference type="GO" id="GO:0016020">
    <property type="term" value="C:membrane"/>
    <property type="evidence" value="ECO:0007669"/>
    <property type="project" value="UniProtKB-SubCell"/>
</dbReference>
<feature type="transmembrane region" description="Helical" evidence="5">
    <location>
        <begin position="380"/>
        <end position="399"/>
    </location>
</feature>
<dbReference type="Proteomes" id="UP000236497">
    <property type="component" value="Unassembled WGS sequence"/>
</dbReference>
<reference evidence="7 8" key="1">
    <citation type="submission" date="2015-06" db="EMBL/GenBank/DDBJ databases">
        <authorList>
            <person name="Wibberg Daniel"/>
        </authorList>
    </citation>
    <scope>NUCLEOTIDE SEQUENCE [LARGE SCALE GENOMIC DNA]</scope>
    <source>
        <strain evidence="7 8">T3/55T</strain>
    </source>
</reference>
<evidence type="ECO:0000256" key="5">
    <source>
        <dbReference type="SAM" id="Phobius"/>
    </source>
</evidence>
<feature type="transmembrane region" description="Helical" evidence="5">
    <location>
        <begin position="235"/>
        <end position="252"/>
    </location>
</feature>
<feature type="transmembrane region" description="Helical" evidence="5">
    <location>
        <begin position="7"/>
        <end position="25"/>
    </location>
</feature>
<name>A0A0H5SGF2_HERHM</name>
<comment type="subcellular location">
    <subcellularLocation>
        <location evidence="1">Membrane</location>
        <topology evidence="1">Multi-pass membrane protein</topology>
    </subcellularLocation>
</comment>
<evidence type="ECO:0000259" key="6">
    <source>
        <dbReference type="Pfam" id="PF04932"/>
    </source>
</evidence>
<organism evidence="7 8">
    <name type="scientific">Herbinix hemicellulosilytica</name>
    <dbReference type="NCBI Taxonomy" id="1564487"/>
    <lineage>
        <taxon>Bacteria</taxon>
        <taxon>Bacillati</taxon>
        <taxon>Bacillota</taxon>
        <taxon>Clostridia</taxon>
        <taxon>Lachnospirales</taxon>
        <taxon>Lachnospiraceae</taxon>
        <taxon>Herbinix</taxon>
    </lineage>
</organism>
<evidence type="ECO:0000313" key="7">
    <source>
        <dbReference type="EMBL" id="CRZ34105.1"/>
    </source>
</evidence>
<feature type="transmembrane region" description="Helical" evidence="5">
    <location>
        <begin position="351"/>
        <end position="368"/>
    </location>
</feature>
<evidence type="ECO:0000256" key="2">
    <source>
        <dbReference type="ARBA" id="ARBA00022692"/>
    </source>
</evidence>
<feature type="transmembrane region" description="Helical" evidence="5">
    <location>
        <begin position="215"/>
        <end position="230"/>
    </location>
</feature>
<keyword evidence="8" id="KW-1185">Reference proteome</keyword>
<keyword evidence="3 5" id="KW-1133">Transmembrane helix</keyword>